<dbReference type="Proteomes" id="UP000789759">
    <property type="component" value="Unassembled WGS sequence"/>
</dbReference>
<comment type="caution">
    <text evidence="1">The sequence shown here is derived from an EMBL/GenBank/DDBJ whole genome shotgun (WGS) entry which is preliminary data.</text>
</comment>
<gene>
    <name evidence="1" type="ORF">CPELLU_LOCUS18264</name>
</gene>
<accession>A0A9N9K274</accession>
<reference evidence="1" key="1">
    <citation type="submission" date="2021-06" db="EMBL/GenBank/DDBJ databases">
        <authorList>
            <person name="Kallberg Y."/>
            <person name="Tangrot J."/>
            <person name="Rosling A."/>
        </authorList>
    </citation>
    <scope>NUCLEOTIDE SEQUENCE</scope>
    <source>
        <strain evidence="1">FL966</strain>
    </source>
</reference>
<feature type="non-terminal residue" evidence="1">
    <location>
        <position position="285"/>
    </location>
</feature>
<dbReference type="EMBL" id="CAJVQA010035419">
    <property type="protein sequence ID" value="CAG8807113.1"/>
    <property type="molecule type" value="Genomic_DNA"/>
</dbReference>
<protein>
    <submittedName>
        <fullName evidence="1">1633_t:CDS:1</fullName>
    </submittedName>
</protein>
<evidence type="ECO:0000313" key="2">
    <source>
        <dbReference type="Proteomes" id="UP000789759"/>
    </source>
</evidence>
<proteinExistence type="predicted"/>
<dbReference type="OrthoDB" id="2412233at2759"/>
<evidence type="ECO:0000313" key="1">
    <source>
        <dbReference type="EMBL" id="CAG8807113.1"/>
    </source>
</evidence>
<sequence length="285" mass="33091">NPVLPGLSLNFMFPVLPEPLLPLDPVLLELSLNHMSPVLLGLSLNVMSTLFSIPIDINSPVDFLLSPVTNFSNDHQPSEQEFLIENNNIDNGIIIDTDLEKTPRFRKLMLEMLSNIEKYVIQGRMDSGSIYPLLKHDYPNNPIFKKDLYNAVYQFQATNNPGDSDASQMLQMLLSWKEFDPLWVARWSHLVNQYPEVAKYMSETLYVNKKLWVILWIHNQFTAVNINNYVKNEEHFERFEVEHSALLIVGLLTLNTMLFRQIDDIMKKFLTPIMLDKQHLQMNQS</sequence>
<dbReference type="AlphaFoldDB" id="A0A9N9K274"/>
<feature type="non-terminal residue" evidence="1">
    <location>
        <position position="1"/>
    </location>
</feature>
<organism evidence="1 2">
    <name type="scientific">Cetraspora pellucida</name>
    <dbReference type="NCBI Taxonomy" id="1433469"/>
    <lineage>
        <taxon>Eukaryota</taxon>
        <taxon>Fungi</taxon>
        <taxon>Fungi incertae sedis</taxon>
        <taxon>Mucoromycota</taxon>
        <taxon>Glomeromycotina</taxon>
        <taxon>Glomeromycetes</taxon>
        <taxon>Diversisporales</taxon>
        <taxon>Gigasporaceae</taxon>
        <taxon>Cetraspora</taxon>
    </lineage>
</organism>
<keyword evidence="2" id="KW-1185">Reference proteome</keyword>
<name>A0A9N9K274_9GLOM</name>